<organism evidence="5 6">
    <name type="scientific">Hyalangium minutum</name>
    <dbReference type="NCBI Taxonomy" id="394096"/>
    <lineage>
        <taxon>Bacteria</taxon>
        <taxon>Pseudomonadati</taxon>
        <taxon>Myxococcota</taxon>
        <taxon>Myxococcia</taxon>
        <taxon>Myxococcales</taxon>
        <taxon>Cystobacterineae</taxon>
        <taxon>Archangiaceae</taxon>
        <taxon>Hyalangium</taxon>
    </lineage>
</organism>
<dbReference type="AlphaFoldDB" id="A0A085WUN2"/>
<evidence type="ECO:0000313" key="5">
    <source>
        <dbReference type="EMBL" id="KFE71395.1"/>
    </source>
</evidence>
<dbReference type="InterPro" id="IPR028994">
    <property type="entry name" value="Integrin_alpha_N"/>
</dbReference>
<protein>
    <submittedName>
        <fullName evidence="5">RTX toxin</fullName>
    </submittedName>
</protein>
<dbReference type="PANTHER" id="PTHR23220:SF133">
    <property type="entry name" value="INTEGRIN ALPHA-PS2"/>
    <property type="match status" value="1"/>
</dbReference>
<dbReference type="PANTHER" id="PTHR23220">
    <property type="entry name" value="INTEGRIN ALPHA"/>
    <property type="match status" value="1"/>
</dbReference>
<keyword evidence="3" id="KW-0325">Glycoprotein</keyword>
<dbReference type="InterPro" id="IPR013517">
    <property type="entry name" value="FG-GAP"/>
</dbReference>
<dbReference type="GO" id="GO:0008305">
    <property type="term" value="C:integrin complex"/>
    <property type="evidence" value="ECO:0007669"/>
    <property type="project" value="TreeGrafter"/>
</dbReference>
<sequence length="1237" mass="125700">MKSRLLARAACASALLALACGEEAVPPTPEAPVVNPCDGLPPMTLKAEPTRLRVAGAVDLTATGGSGHYRFRAEAGGSSGEMRGDRFIAGATPGTDTLVVEDIQCSGSAQATVQVIAGFDVGPARAMVRPGTSFQVFTQGMLGNPDFTLVSSSAGSTLSPTGVYRAGQGSGVDLLRVRDGQTGDEALLQYEVSASARLRGDPVVLALPPGSSIPLATAGGSDRVSWTKVSGPGTLEGGRFKAETSARGLAILEATDPFTKDTARISVRVMDELTRPTQPHGRITDVATVVSADFDGDGMQDVAVGQRESDLNRPLGGAVFIFKGSSTGFPQQPTWVLTGATDTAAFGDTLAAGDLDKDGKAELAVGSPGADITGADSGAVYLYRWGANGPELMRQPLTSVARGGAFSTGLAMADADGDGDLDLIIGAPAGDLAPSSTVSRRGTVDIFTITPGQPIPDLPAIRLGGSDLSKTNTLMSRSNTDLGRAIVAADLNGDGLTDIAALSKVSRYLADGTTQATVLVAVSVHFGRSSGTRFRAAADVYVLPMNSADGTEGTWRLGFAPSEGTRPPLLMAVADRTDSPNLSPGGNPGATDAGGALLFDLTAYKPTGEPSDTPVQVTKDAAYARIYGEAAGIFAGRSFAVMDVDGQSGSELVLGAPNASAPSGSTTLRLAGRVLAYPLATLTAGSVINKPLAVIHGQSKSDVFGVGLAAWGNSSGGGLLAFSGRSSSEAGAFTGRLEFFTRAGASFAEWTRGIAVVPAKPAVERFGEVVAATTGVGGRAVALVGAPGVAGPGTQADGNDFNVGRAFTYDLTQGTVASMVAEGASAPVVKGRSVGTDVTFTDFNGDGRQDVVVGAPSFTVPASNATADLSVYAAQKTGCVTTASQGVGGLLVSLGQADGSFKDAYRLWAPLVIPGCTPDTDTRCRRSQIGRGVVGEFDFNGDGRDDIGVLRNNGFEVFLGRTPDDASLAKLTMGCDPLYFTDGSTTRQTSAPAVLGDLNGDGCEEVSWRYTETNRSGVIILFGYDAGGTRCGGRTAASWVRLAADGEVGGNVLGLGVATARAGKFLNDGKDRIAISATSVPFDGVTQPAVLLFDKDLLVGRRPTGAGEALVGALGDGVNPVTVVHRTRAVNFGRALAGGRDLNGDSIPDLIVGAPGASESSDGGGAVFLYAGGAQPTGRLTPWLIAVGDVAERSNIGQDLSLTQGGANSPPTLVIGAPTSYRTGTQNGTAFSLPLSF</sequence>
<dbReference type="EMBL" id="JMCB01000002">
    <property type="protein sequence ID" value="KFE71395.1"/>
    <property type="molecule type" value="Genomic_DNA"/>
</dbReference>
<dbReference type="GO" id="GO:0007160">
    <property type="term" value="P:cell-matrix adhesion"/>
    <property type="evidence" value="ECO:0007669"/>
    <property type="project" value="TreeGrafter"/>
</dbReference>
<evidence type="ECO:0000313" key="6">
    <source>
        <dbReference type="Proteomes" id="UP000028725"/>
    </source>
</evidence>
<dbReference type="SUPFAM" id="SSF69318">
    <property type="entry name" value="Integrin alpha N-terminal domain"/>
    <property type="match status" value="3"/>
</dbReference>
<dbReference type="Proteomes" id="UP000028725">
    <property type="component" value="Unassembled WGS sequence"/>
</dbReference>
<evidence type="ECO:0000256" key="4">
    <source>
        <dbReference type="SAM" id="SignalP"/>
    </source>
</evidence>
<dbReference type="Pfam" id="PF01839">
    <property type="entry name" value="FG-GAP"/>
    <property type="match status" value="4"/>
</dbReference>
<keyword evidence="2" id="KW-0677">Repeat</keyword>
<keyword evidence="6" id="KW-1185">Reference proteome</keyword>
<gene>
    <name evidence="5" type="ORF">DB31_3525</name>
</gene>
<dbReference type="GO" id="GO:0098609">
    <property type="term" value="P:cell-cell adhesion"/>
    <property type="evidence" value="ECO:0007669"/>
    <property type="project" value="TreeGrafter"/>
</dbReference>
<comment type="caution">
    <text evidence="5">The sequence shown here is derived from an EMBL/GenBank/DDBJ whole genome shotgun (WGS) entry which is preliminary data.</text>
</comment>
<evidence type="ECO:0000256" key="3">
    <source>
        <dbReference type="ARBA" id="ARBA00023180"/>
    </source>
</evidence>
<reference evidence="5 6" key="1">
    <citation type="submission" date="2014-04" db="EMBL/GenBank/DDBJ databases">
        <title>Genome assembly of Hyalangium minutum DSM 14724.</title>
        <authorList>
            <person name="Sharma G."/>
            <person name="Subramanian S."/>
        </authorList>
    </citation>
    <scope>NUCLEOTIDE SEQUENCE [LARGE SCALE GENOMIC DNA]</scope>
    <source>
        <strain evidence="5 6">DSM 14724</strain>
    </source>
</reference>
<feature type="chain" id="PRO_5001800118" evidence="4">
    <location>
        <begin position="20"/>
        <end position="1237"/>
    </location>
</feature>
<dbReference type="InterPro" id="IPR013519">
    <property type="entry name" value="Int_alpha_beta-p"/>
</dbReference>
<dbReference type="SMART" id="SM00191">
    <property type="entry name" value="Int_alpha"/>
    <property type="match status" value="7"/>
</dbReference>
<dbReference type="Gene3D" id="2.130.10.130">
    <property type="entry name" value="Integrin alpha, N-terminal"/>
    <property type="match status" value="5"/>
</dbReference>
<dbReference type="STRING" id="394096.DB31_3525"/>
<dbReference type="PROSITE" id="PS51257">
    <property type="entry name" value="PROKAR_LIPOPROTEIN"/>
    <property type="match status" value="1"/>
</dbReference>
<dbReference type="GO" id="GO:0033627">
    <property type="term" value="P:cell adhesion mediated by integrin"/>
    <property type="evidence" value="ECO:0007669"/>
    <property type="project" value="TreeGrafter"/>
</dbReference>
<dbReference type="GO" id="GO:0005178">
    <property type="term" value="F:integrin binding"/>
    <property type="evidence" value="ECO:0007669"/>
    <property type="project" value="TreeGrafter"/>
</dbReference>
<dbReference type="RefSeq" id="WP_044183331.1">
    <property type="nucleotide sequence ID" value="NZ_JMCB01000002.1"/>
</dbReference>
<evidence type="ECO:0000256" key="2">
    <source>
        <dbReference type="ARBA" id="ARBA00022737"/>
    </source>
</evidence>
<dbReference type="GO" id="GO:0009897">
    <property type="term" value="C:external side of plasma membrane"/>
    <property type="evidence" value="ECO:0007669"/>
    <property type="project" value="TreeGrafter"/>
</dbReference>
<name>A0A085WUN2_9BACT</name>
<accession>A0A085WUN2</accession>
<dbReference type="PROSITE" id="PS51470">
    <property type="entry name" value="FG_GAP"/>
    <property type="match status" value="2"/>
</dbReference>
<feature type="signal peptide" evidence="4">
    <location>
        <begin position="1"/>
        <end position="19"/>
    </location>
</feature>
<proteinExistence type="predicted"/>
<dbReference type="GO" id="GO:0007229">
    <property type="term" value="P:integrin-mediated signaling pathway"/>
    <property type="evidence" value="ECO:0007669"/>
    <property type="project" value="TreeGrafter"/>
</dbReference>
<evidence type="ECO:0000256" key="1">
    <source>
        <dbReference type="ARBA" id="ARBA00022729"/>
    </source>
</evidence>
<dbReference type="OrthoDB" id="5478112at2"/>
<keyword evidence="1 4" id="KW-0732">Signal</keyword>
<dbReference type="PATRIC" id="fig|394096.3.peg.1175"/>